<proteinExistence type="predicted"/>
<dbReference type="PANTHER" id="PTHR34676:SF8">
    <property type="entry name" value="TRANSMEMBRANE PROTEIN"/>
    <property type="match status" value="1"/>
</dbReference>
<dbReference type="Pfam" id="PF14223">
    <property type="entry name" value="Retrotran_gag_2"/>
    <property type="match status" value="1"/>
</dbReference>
<evidence type="ECO:0000313" key="1">
    <source>
        <dbReference type="EMBL" id="KAA3462521.1"/>
    </source>
</evidence>
<reference evidence="2" key="1">
    <citation type="journal article" date="2019" name="Plant Biotechnol. J.">
        <title>Genome sequencing of the Australian wild diploid species Gossypium australe highlights disease resistance and delayed gland morphogenesis.</title>
        <authorList>
            <person name="Cai Y."/>
            <person name="Cai X."/>
            <person name="Wang Q."/>
            <person name="Wang P."/>
            <person name="Zhang Y."/>
            <person name="Cai C."/>
            <person name="Xu Y."/>
            <person name="Wang K."/>
            <person name="Zhou Z."/>
            <person name="Wang C."/>
            <person name="Geng S."/>
            <person name="Li B."/>
            <person name="Dong Q."/>
            <person name="Hou Y."/>
            <person name="Wang H."/>
            <person name="Ai P."/>
            <person name="Liu Z."/>
            <person name="Yi F."/>
            <person name="Sun M."/>
            <person name="An G."/>
            <person name="Cheng J."/>
            <person name="Zhang Y."/>
            <person name="Shi Q."/>
            <person name="Xie Y."/>
            <person name="Shi X."/>
            <person name="Chang Y."/>
            <person name="Huang F."/>
            <person name="Chen Y."/>
            <person name="Hong S."/>
            <person name="Mi L."/>
            <person name="Sun Q."/>
            <person name="Zhang L."/>
            <person name="Zhou B."/>
            <person name="Peng R."/>
            <person name="Zhang X."/>
            <person name="Liu F."/>
        </authorList>
    </citation>
    <scope>NUCLEOTIDE SEQUENCE [LARGE SCALE GENOMIC DNA]</scope>
    <source>
        <strain evidence="2">cv. PA1801</strain>
    </source>
</reference>
<protein>
    <submittedName>
        <fullName evidence="1">Zf-CCHC domain-containing protein/UBN2 domain-containing protein</fullName>
    </submittedName>
</protein>
<dbReference type="AlphaFoldDB" id="A0A5B6V0F1"/>
<dbReference type="EMBL" id="SMMG02000009">
    <property type="protein sequence ID" value="KAA3462521.1"/>
    <property type="molecule type" value="Genomic_DNA"/>
</dbReference>
<organism evidence="1 2">
    <name type="scientific">Gossypium australe</name>
    <dbReference type="NCBI Taxonomy" id="47621"/>
    <lineage>
        <taxon>Eukaryota</taxon>
        <taxon>Viridiplantae</taxon>
        <taxon>Streptophyta</taxon>
        <taxon>Embryophyta</taxon>
        <taxon>Tracheophyta</taxon>
        <taxon>Spermatophyta</taxon>
        <taxon>Magnoliopsida</taxon>
        <taxon>eudicotyledons</taxon>
        <taxon>Gunneridae</taxon>
        <taxon>Pentapetalae</taxon>
        <taxon>rosids</taxon>
        <taxon>malvids</taxon>
        <taxon>Malvales</taxon>
        <taxon>Malvaceae</taxon>
        <taxon>Malvoideae</taxon>
        <taxon>Gossypium</taxon>
    </lineage>
</organism>
<gene>
    <name evidence="1" type="ORF">EPI10_029001</name>
</gene>
<comment type="caution">
    <text evidence="1">The sequence shown here is derived from an EMBL/GenBank/DDBJ whole genome shotgun (WGS) entry which is preliminary data.</text>
</comment>
<dbReference type="OrthoDB" id="1000712at2759"/>
<sequence>MTSTSSFEYHYGWFVYPSKILVPKSKKEWNEKDMSTQLNVKAMHTLFCALGLDEYNRLSYCSNAKDIWDKLESLMSKSKVGILTLNYETFKIKPDEDIKVHNNHKWAHDNENVVRNMLRNLPKSWEAKVTAIEEAKNLETLLLHELINSKKREEDEKDERKEINIAIKSTTNKESELNDEVDEDKEMVMFSKRFKRFIKSNKGRRFQRKEGLKLESTKEKDPIICYECKKPRNIKFDCP</sequence>
<keyword evidence="2" id="KW-1185">Reference proteome</keyword>
<accession>A0A5B6V0F1</accession>
<dbReference type="PANTHER" id="PTHR34676">
    <property type="entry name" value="DUF4219 DOMAIN-CONTAINING PROTEIN-RELATED"/>
    <property type="match status" value="1"/>
</dbReference>
<dbReference type="Proteomes" id="UP000325315">
    <property type="component" value="Unassembled WGS sequence"/>
</dbReference>
<name>A0A5B6V0F1_9ROSI</name>
<evidence type="ECO:0000313" key="2">
    <source>
        <dbReference type="Proteomes" id="UP000325315"/>
    </source>
</evidence>